<evidence type="ECO:0000313" key="12">
    <source>
        <dbReference type="RefSeq" id="XP_011045500.1"/>
    </source>
</evidence>
<comment type="similarity">
    <text evidence="8">Belongs to the AP2/ERF transcription factor family. ERF subfamily.</text>
</comment>
<dbReference type="InterPro" id="IPR036955">
    <property type="entry name" value="AP2/ERF_dom_sf"/>
</dbReference>
<keyword evidence="6" id="KW-0804">Transcription</keyword>
<feature type="compositionally biased region" description="Low complexity" evidence="9">
    <location>
        <begin position="299"/>
        <end position="309"/>
    </location>
</feature>
<dbReference type="PANTHER" id="PTHR31657:SF19">
    <property type="entry name" value="ETHYLENE-RESPONSIVE TRANSCRIPTION FACTOR ERF053"/>
    <property type="match status" value="1"/>
</dbReference>
<dbReference type="CDD" id="cd00018">
    <property type="entry name" value="AP2"/>
    <property type="match status" value="1"/>
</dbReference>
<keyword evidence="7" id="KW-0539">Nucleus</keyword>
<evidence type="ECO:0000256" key="3">
    <source>
        <dbReference type="ARBA" id="ARBA00023015"/>
    </source>
</evidence>
<evidence type="ECO:0000256" key="6">
    <source>
        <dbReference type="ARBA" id="ARBA00023163"/>
    </source>
</evidence>
<dbReference type="Proteomes" id="UP000694918">
    <property type="component" value="Unplaced"/>
</dbReference>
<dbReference type="SMART" id="SM00380">
    <property type="entry name" value="AP2"/>
    <property type="match status" value="1"/>
</dbReference>
<dbReference type="KEGG" id="peu:105140390"/>
<keyword evidence="5" id="KW-0010">Activator</keyword>
<dbReference type="RefSeq" id="XP_011045500.1">
    <property type="nucleotide sequence ID" value="XM_011047198.1"/>
</dbReference>
<dbReference type="Pfam" id="PF00847">
    <property type="entry name" value="AP2"/>
    <property type="match status" value="1"/>
</dbReference>
<accession>A0AAJ6VDC9</accession>
<dbReference type="GO" id="GO:0000976">
    <property type="term" value="F:transcription cis-regulatory region binding"/>
    <property type="evidence" value="ECO:0007669"/>
    <property type="project" value="UniProtKB-ARBA"/>
</dbReference>
<reference evidence="12 13" key="1">
    <citation type="submission" date="2025-04" db="UniProtKB">
        <authorList>
            <consortium name="RefSeq"/>
        </authorList>
    </citation>
    <scope>IDENTIFICATION</scope>
</reference>
<evidence type="ECO:0000313" key="11">
    <source>
        <dbReference type="Proteomes" id="UP000694918"/>
    </source>
</evidence>
<dbReference type="InterPro" id="IPR001471">
    <property type="entry name" value="AP2/ERF_dom"/>
</dbReference>
<comment type="subcellular location">
    <subcellularLocation>
        <location evidence="1">Nucleus</location>
    </subcellularLocation>
</comment>
<evidence type="ECO:0000259" key="10">
    <source>
        <dbReference type="PROSITE" id="PS51032"/>
    </source>
</evidence>
<keyword evidence="2" id="KW-0936">Ethylene signaling pathway</keyword>
<evidence type="ECO:0000256" key="9">
    <source>
        <dbReference type="SAM" id="MobiDB-lite"/>
    </source>
</evidence>
<keyword evidence="11" id="KW-1185">Reference proteome</keyword>
<name>A0AAJ6VDC9_POPEU</name>
<dbReference type="RefSeq" id="XP_011045501.1">
    <property type="nucleotide sequence ID" value="XM_011047199.1"/>
</dbReference>
<dbReference type="SUPFAM" id="SSF54171">
    <property type="entry name" value="DNA-binding domain"/>
    <property type="match status" value="1"/>
</dbReference>
<evidence type="ECO:0000256" key="7">
    <source>
        <dbReference type="ARBA" id="ARBA00023242"/>
    </source>
</evidence>
<dbReference type="PANTHER" id="PTHR31657">
    <property type="entry name" value="ETHYLENE-RESPONSIVE TRANSCRIPTION FACTOR ERF061"/>
    <property type="match status" value="1"/>
</dbReference>
<evidence type="ECO:0000256" key="1">
    <source>
        <dbReference type="ARBA" id="ARBA00004123"/>
    </source>
</evidence>
<evidence type="ECO:0000256" key="2">
    <source>
        <dbReference type="ARBA" id="ARBA00022745"/>
    </source>
</evidence>
<evidence type="ECO:0000313" key="13">
    <source>
        <dbReference type="RefSeq" id="XP_011045501.1"/>
    </source>
</evidence>
<feature type="region of interest" description="Disordered" evidence="9">
    <location>
        <begin position="298"/>
        <end position="361"/>
    </location>
</feature>
<proteinExistence type="inferred from homology"/>
<feature type="domain" description="AP2/ERF" evidence="10">
    <location>
        <begin position="232"/>
        <end position="289"/>
    </location>
</feature>
<gene>
    <name evidence="12 13" type="primary">LOC105140390</name>
</gene>
<dbReference type="AlphaFoldDB" id="A0AAJ6VDC9"/>
<evidence type="ECO:0000256" key="8">
    <source>
        <dbReference type="ARBA" id="ARBA00024343"/>
    </source>
</evidence>
<dbReference type="GO" id="GO:0003700">
    <property type="term" value="F:DNA-binding transcription factor activity"/>
    <property type="evidence" value="ECO:0007669"/>
    <property type="project" value="InterPro"/>
</dbReference>
<feature type="compositionally biased region" description="Pro residues" evidence="9">
    <location>
        <begin position="336"/>
        <end position="349"/>
    </location>
</feature>
<evidence type="ECO:0000256" key="4">
    <source>
        <dbReference type="ARBA" id="ARBA00023125"/>
    </source>
</evidence>
<sequence>MAAAKNNFGKSKKGVVDVTRKMTMEQDWQLDRGKKEADVGFERRQWKPVFGEAFLSDRPLKKICSPERQEKIQSSASLAHQIPSCFSVSSSSASTLSLNPPSSSPSPMSSSSSRLVFPFAFEGSNQHIQCPQQFRTNPSLPIFRPLSQAAQNQQQMISFGHSQQNGIAYPSFFAGGLPMADHQQQQQQQLFQYWSDALNLSPRGRMMMMNKLGPDGRPLFRPPIQPINTRKLYRGVRQRHWGKWVAEIRLPRNRTRLWLGTFDNAEDAALAYDREAFKLRGENARLNFPELFLNKDKATSTVPSSTVSSPPTPDQSLKPKQAQEGLHLQAETISPPVLPPQPPEQPPGDNPDDDSWMGSSGATVSDEIQAVAEGSSAGEGISGSQELGWGDMEEAWYNAIQAGWGPGSPVWDDLDSTNNLLLQSHLPFVNPNQQQFNDSCVLQDNMGSASSSSSSSFFPTKSYFLKDQD</sequence>
<dbReference type="PRINTS" id="PR00367">
    <property type="entry name" value="ETHRSPELEMNT"/>
</dbReference>
<dbReference type="GO" id="GO:0009873">
    <property type="term" value="P:ethylene-activated signaling pathway"/>
    <property type="evidence" value="ECO:0007669"/>
    <property type="project" value="UniProtKB-KW"/>
</dbReference>
<dbReference type="GO" id="GO:0005634">
    <property type="term" value="C:nucleus"/>
    <property type="evidence" value="ECO:0007669"/>
    <property type="project" value="UniProtKB-SubCell"/>
</dbReference>
<protein>
    <submittedName>
        <fullName evidence="12 13">Ethylene-responsive transcription factor ERF053-like</fullName>
    </submittedName>
</protein>
<feature type="region of interest" description="Disordered" evidence="9">
    <location>
        <begin position="444"/>
        <end position="469"/>
    </location>
</feature>
<dbReference type="Gene3D" id="3.30.730.10">
    <property type="entry name" value="AP2/ERF domain"/>
    <property type="match status" value="1"/>
</dbReference>
<evidence type="ECO:0000256" key="5">
    <source>
        <dbReference type="ARBA" id="ARBA00023159"/>
    </source>
</evidence>
<dbReference type="PROSITE" id="PS51032">
    <property type="entry name" value="AP2_ERF"/>
    <property type="match status" value="1"/>
</dbReference>
<dbReference type="InterPro" id="IPR051758">
    <property type="entry name" value="ERF/AP2-like"/>
</dbReference>
<organism evidence="11 13">
    <name type="scientific">Populus euphratica</name>
    <name type="common">Euphrates poplar</name>
    <dbReference type="NCBI Taxonomy" id="75702"/>
    <lineage>
        <taxon>Eukaryota</taxon>
        <taxon>Viridiplantae</taxon>
        <taxon>Streptophyta</taxon>
        <taxon>Embryophyta</taxon>
        <taxon>Tracheophyta</taxon>
        <taxon>Spermatophyta</taxon>
        <taxon>Magnoliopsida</taxon>
        <taxon>eudicotyledons</taxon>
        <taxon>Gunneridae</taxon>
        <taxon>Pentapetalae</taxon>
        <taxon>rosids</taxon>
        <taxon>fabids</taxon>
        <taxon>Malpighiales</taxon>
        <taxon>Salicaceae</taxon>
        <taxon>Saliceae</taxon>
        <taxon>Populus</taxon>
    </lineage>
</organism>
<dbReference type="GeneID" id="105140390"/>
<dbReference type="InterPro" id="IPR016177">
    <property type="entry name" value="DNA-bd_dom_sf"/>
</dbReference>
<keyword evidence="3" id="KW-0805">Transcription regulation</keyword>
<keyword evidence="4" id="KW-0238">DNA-binding</keyword>
<dbReference type="FunFam" id="3.30.730.10:FF:000001">
    <property type="entry name" value="Ethylene-responsive transcription factor 2"/>
    <property type="match status" value="1"/>
</dbReference>